<evidence type="ECO:0000313" key="1">
    <source>
        <dbReference type="EMBL" id="KAA6373159.1"/>
    </source>
</evidence>
<evidence type="ECO:0000313" key="2">
    <source>
        <dbReference type="Proteomes" id="UP000324800"/>
    </source>
</evidence>
<reference evidence="1 2" key="1">
    <citation type="submission" date="2019-03" db="EMBL/GenBank/DDBJ databases">
        <title>Single cell metagenomics reveals metabolic interactions within the superorganism composed of flagellate Streblomastix strix and complex community of Bacteroidetes bacteria on its surface.</title>
        <authorList>
            <person name="Treitli S.C."/>
            <person name="Kolisko M."/>
            <person name="Husnik F."/>
            <person name="Keeling P."/>
            <person name="Hampl V."/>
        </authorList>
    </citation>
    <scope>NUCLEOTIDE SEQUENCE [LARGE SCALE GENOMIC DNA]</scope>
    <source>
        <strain evidence="1">ST1C</strain>
    </source>
</reference>
<dbReference type="Proteomes" id="UP000324800">
    <property type="component" value="Unassembled WGS sequence"/>
</dbReference>
<dbReference type="InterPro" id="IPR052917">
    <property type="entry name" value="Stress-Dev_Protein"/>
</dbReference>
<evidence type="ECO:0008006" key="3">
    <source>
        <dbReference type="Google" id="ProtNLM"/>
    </source>
</evidence>
<dbReference type="PANTHER" id="PTHR34818:SF1">
    <property type="entry name" value="PROTEIN BLI-3"/>
    <property type="match status" value="1"/>
</dbReference>
<sequence length="302" mass="34723">QDVPALAIGPFQTKQVNELLKELFKTKMNAHLATLNGVGPEERFMETYYREDIGLYQITRINTRKVRQIHANSNVAILLENKDKMEQAVVDAVGRICASLDIKKKVWYEGLKQYDIQSPEDKDIVVLIFTPRKVVIHSMTTLPRVLLCDPLQYDKDIIILQNMSKLDIHFHLTSVDQEGVVHTRLMSKLHQHPTVGFSMSCRRFSNKISQLENNFNAALSTYNCETGDEYEIQALVVPQDTDSYRQATWVDYFLPIGYKDADDTSRVMLQVNVTKAVYVNVKEFWAQLKLSLESEHSVHSDK</sequence>
<dbReference type="InterPro" id="IPR012349">
    <property type="entry name" value="Split_barrel_FMN-bd"/>
</dbReference>
<comment type="caution">
    <text evidence="1">The sequence shown here is derived from an EMBL/GenBank/DDBJ whole genome shotgun (WGS) entry which is preliminary data.</text>
</comment>
<dbReference type="Gene3D" id="2.30.110.10">
    <property type="entry name" value="Electron Transport, Fmn-binding Protein, Chain A"/>
    <property type="match status" value="2"/>
</dbReference>
<dbReference type="SUPFAM" id="SSF50475">
    <property type="entry name" value="FMN-binding split barrel"/>
    <property type="match status" value="2"/>
</dbReference>
<dbReference type="PANTHER" id="PTHR34818">
    <property type="entry name" value="PROTEIN BLI-3"/>
    <property type="match status" value="1"/>
</dbReference>
<organism evidence="1 2">
    <name type="scientific">Streblomastix strix</name>
    <dbReference type="NCBI Taxonomy" id="222440"/>
    <lineage>
        <taxon>Eukaryota</taxon>
        <taxon>Metamonada</taxon>
        <taxon>Preaxostyla</taxon>
        <taxon>Oxymonadida</taxon>
        <taxon>Streblomastigidae</taxon>
        <taxon>Streblomastix</taxon>
    </lineage>
</organism>
<gene>
    <name evidence="1" type="ORF">EZS28_031314</name>
</gene>
<dbReference type="EMBL" id="SNRW01012978">
    <property type="protein sequence ID" value="KAA6373159.1"/>
    <property type="molecule type" value="Genomic_DNA"/>
</dbReference>
<accession>A0A5J4URY9</accession>
<proteinExistence type="predicted"/>
<protein>
    <recommendedName>
        <fullName evidence="3">General stress protein FMN-binding split barrel domain-containing protein</fullName>
    </recommendedName>
</protein>
<feature type="non-terminal residue" evidence="1">
    <location>
        <position position="1"/>
    </location>
</feature>
<name>A0A5J4URY9_9EUKA</name>
<dbReference type="AlphaFoldDB" id="A0A5J4URY9"/>